<dbReference type="PROSITE" id="PS50887">
    <property type="entry name" value="GGDEF"/>
    <property type="match status" value="1"/>
</dbReference>
<dbReference type="AlphaFoldDB" id="A0A6L5GQC3"/>
<dbReference type="InterPro" id="IPR029787">
    <property type="entry name" value="Nucleotide_cyclase"/>
</dbReference>
<dbReference type="Proteomes" id="UP000473648">
    <property type="component" value="Unassembled WGS sequence"/>
</dbReference>
<evidence type="ECO:0000313" key="3">
    <source>
        <dbReference type="EMBL" id="MQM72020.1"/>
    </source>
</evidence>
<dbReference type="Pfam" id="PF00990">
    <property type="entry name" value="GGDEF"/>
    <property type="match status" value="1"/>
</dbReference>
<name>A0A6L5GQC3_9FIRM</name>
<keyword evidence="1" id="KW-0472">Membrane</keyword>
<evidence type="ECO:0000256" key="1">
    <source>
        <dbReference type="SAM" id="Phobius"/>
    </source>
</evidence>
<dbReference type="NCBIfam" id="TIGR00254">
    <property type="entry name" value="GGDEF"/>
    <property type="match status" value="1"/>
</dbReference>
<dbReference type="InterPro" id="IPR043128">
    <property type="entry name" value="Rev_trsase/Diguanyl_cyclase"/>
</dbReference>
<protein>
    <submittedName>
        <fullName evidence="3">Diguanylate cyclase</fullName>
    </submittedName>
</protein>
<accession>A0A6L5GQC3</accession>
<organism evidence="3 4">
    <name type="scientific">Candidatus Pseudoramibacter fermentans</name>
    <dbReference type="NCBI Taxonomy" id="2594427"/>
    <lineage>
        <taxon>Bacteria</taxon>
        <taxon>Bacillati</taxon>
        <taxon>Bacillota</taxon>
        <taxon>Clostridia</taxon>
        <taxon>Eubacteriales</taxon>
        <taxon>Eubacteriaceae</taxon>
        <taxon>Pseudoramibacter</taxon>
    </lineage>
</organism>
<feature type="transmembrane region" description="Helical" evidence="1">
    <location>
        <begin position="36"/>
        <end position="59"/>
    </location>
</feature>
<dbReference type="SMART" id="SM00267">
    <property type="entry name" value="GGDEF"/>
    <property type="match status" value="1"/>
</dbReference>
<dbReference type="EMBL" id="VOGB01000003">
    <property type="protein sequence ID" value="MQM72020.1"/>
    <property type="molecule type" value="Genomic_DNA"/>
</dbReference>
<feature type="transmembrane region" description="Helical" evidence="1">
    <location>
        <begin position="12"/>
        <end position="30"/>
    </location>
</feature>
<gene>
    <name evidence="3" type="ORF">FRC53_01000</name>
</gene>
<reference evidence="3" key="1">
    <citation type="journal article" date="2020" name="Appl. Environ. Microbiol.">
        <title>Medium-Chain Fatty Acid Synthesis by 'Candidatus Weimeria bifida' gen. nov., sp. nov., and 'Candidatus Pseudoramibacter fermentans' sp. nov.</title>
        <authorList>
            <person name="Scarborough M.J."/>
            <person name="Myers K.S."/>
            <person name="Donohue T.J."/>
            <person name="Noguera D.R."/>
        </authorList>
    </citation>
    <scope>NUCLEOTIDE SEQUENCE</scope>
    <source>
        <strain evidence="3">EUB1.1</strain>
    </source>
</reference>
<feature type="domain" description="GGDEF" evidence="2">
    <location>
        <begin position="100"/>
        <end position="230"/>
    </location>
</feature>
<dbReference type="SUPFAM" id="SSF55073">
    <property type="entry name" value="Nucleotide cyclase"/>
    <property type="match status" value="1"/>
</dbReference>
<keyword evidence="1" id="KW-0812">Transmembrane</keyword>
<sequence>MKKIDTIKTIQLVLFLVIAALSAVVIILRGGSRHSVILLLWGTLALSFLFIFLDFSLFAEQQQAYENMLKALNADPVSKIANRRSIDALLDKFDGQTLPPDFACIAFELTNIKAINQQYGRSGGNEALKRFSIILNLAALDDFFVARNGGSRFAAMSEDLSRKDIAAFLKRIDDKIAQYNRQLGHPPIHYTVGAAFNDPAQRQDIVTLIAAANRRLNPADERHTLSADDQEDAHV</sequence>
<evidence type="ECO:0000259" key="2">
    <source>
        <dbReference type="PROSITE" id="PS50887"/>
    </source>
</evidence>
<evidence type="ECO:0000313" key="4">
    <source>
        <dbReference type="Proteomes" id="UP000473648"/>
    </source>
</evidence>
<proteinExistence type="predicted"/>
<keyword evidence="4" id="KW-1185">Reference proteome</keyword>
<keyword evidence="1" id="KW-1133">Transmembrane helix</keyword>
<comment type="caution">
    <text evidence="3">The sequence shown here is derived from an EMBL/GenBank/DDBJ whole genome shotgun (WGS) entry which is preliminary data.</text>
</comment>
<dbReference type="Gene3D" id="3.30.70.270">
    <property type="match status" value="1"/>
</dbReference>
<dbReference type="InterPro" id="IPR000160">
    <property type="entry name" value="GGDEF_dom"/>
</dbReference>